<dbReference type="PANTHER" id="PTHR24421:SF10">
    <property type="entry name" value="NITRATE_NITRITE SENSOR PROTEIN NARQ"/>
    <property type="match status" value="1"/>
</dbReference>
<evidence type="ECO:0000313" key="15">
    <source>
        <dbReference type="EMBL" id="NJB68891.1"/>
    </source>
</evidence>
<dbReference type="GO" id="GO:0000155">
    <property type="term" value="F:phosphorelay sensor kinase activity"/>
    <property type="evidence" value="ECO:0007669"/>
    <property type="project" value="InterPro"/>
</dbReference>
<protein>
    <recommendedName>
        <fullName evidence="3">histidine kinase</fullName>
        <ecNumber evidence="3">2.7.13.3</ecNumber>
    </recommendedName>
</protein>
<keyword evidence="10" id="KW-0812">Transmembrane</keyword>
<evidence type="ECO:0000256" key="4">
    <source>
        <dbReference type="ARBA" id="ARBA00022553"/>
    </source>
</evidence>
<accession>A0A846QL95</accession>
<evidence type="ECO:0000259" key="14">
    <source>
        <dbReference type="PROSITE" id="PS50885"/>
    </source>
</evidence>
<dbReference type="SMART" id="SM00387">
    <property type="entry name" value="HATPase_c"/>
    <property type="match status" value="1"/>
</dbReference>
<dbReference type="Gene3D" id="3.30.450.20">
    <property type="entry name" value="PAS domain"/>
    <property type="match status" value="2"/>
</dbReference>
<dbReference type="InterPro" id="IPR050482">
    <property type="entry name" value="Sensor_HK_TwoCompSys"/>
</dbReference>
<dbReference type="InterPro" id="IPR003660">
    <property type="entry name" value="HAMP_dom"/>
</dbReference>
<keyword evidence="16" id="KW-1185">Reference proteome</keyword>
<dbReference type="InterPro" id="IPR003594">
    <property type="entry name" value="HATPase_dom"/>
</dbReference>
<dbReference type="InterPro" id="IPR035965">
    <property type="entry name" value="PAS-like_dom_sf"/>
</dbReference>
<evidence type="ECO:0000256" key="2">
    <source>
        <dbReference type="ARBA" id="ARBA00004370"/>
    </source>
</evidence>
<keyword evidence="10" id="KW-0472">Membrane</keyword>
<dbReference type="GO" id="GO:0016020">
    <property type="term" value="C:membrane"/>
    <property type="evidence" value="ECO:0007669"/>
    <property type="project" value="UniProtKB-SubCell"/>
</dbReference>
<dbReference type="Gene3D" id="6.10.340.10">
    <property type="match status" value="1"/>
</dbReference>
<dbReference type="InterPro" id="IPR001610">
    <property type="entry name" value="PAC"/>
</dbReference>
<dbReference type="InterPro" id="IPR000700">
    <property type="entry name" value="PAS-assoc_C"/>
</dbReference>
<gene>
    <name evidence="15" type="ORF">GGQ74_002564</name>
</gene>
<keyword evidence="7" id="KW-0418">Kinase</keyword>
<dbReference type="SMART" id="SM00086">
    <property type="entry name" value="PAC"/>
    <property type="match status" value="1"/>
</dbReference>
<dbReference type="SUPFAM" id="SSF158472">
    <property type="entry name" value="HAMP domain-like"/>
    <property type="match status" value="1"/>
</dbReference>
<keyword evidence="9" id="KW-0902">Two-component regulatory system</keyword>
<dbReference type="SMART" id="SM00304">
    <property type="entry name" value="HAMP"/>
    <property type="match status" value="1"/>
</dbReference>
<dbReference type="CDD" id="cd12913">
    <property type="entry name" value="PDC1_MCP_like"/>
    <property type="match status" value="1"/>
</dbReference>
<keyword evidence="4" id="KW-0597">Phosphoprotein</keyword>
<dbReference type="SUPFAM" id="SSF55785">
    <property type="entry name" value="PYP-like sensor domain (PAS domain)"/>
    <property type="match status" value="1"/>
</dbReference>
<evidence type="ECO:0000256" key="7">
    <source>
        <dbReference type="ARBA" id="ARBA00022777"/>
    </source>
</evidence>
<evidence type="ECO:0000256" key="9">
    <source>
        <dbReference type="ARBA" id="ARBA00023012"/>
    </source>
</evidence>
<dbReference type="Proteomes" id="UP000580856">
    <property type="component" value="Unassembled WGS sequence"/>
</dbReference>
<evidence type="ECO:0000256" key="10">
    <source>
        <dbReference type="SAM" id="Phobius"/>
    </source>
</evidence>
<dbReference type="PROSITE" id="PS50109">
    <property type="entry name" value="HIS_KIN"/>
    <property type="match status" value="1"/>
</dbReference>
<dbReference type="SMART" id="SM00091">
    <property type="entry name" value="PAS"/>
    <property type="match status" value="1"/>
</dbReference>
<dbReference type="Gene3D" id="1.20.5.1930">
    <property type="match status" value="1"/>
</dbReference>
<evidence type="ECO:0000259" key="12">
    <source>
        <dbReference type="PROSITE" id="PS50112"/>
    </source>
</evidence>
<sequence length="816" mass="88445">MSKGPRFSVGRDILLIVTVAIASAAVALWLVSARGIGDVGEFAASVNERNIGMLASQYLARSVRERAERYDVLFRSAQGQVESAAGMAALLLARADADAATSSALDTFAYDAHKGIFHNGAASRVSCAYWGGPILDSGIRDRIATLSLLDPLLESATLRLPCVAGAWILLESGILRYSPNIQLAERMPPVANFDYRDDHCYRIAHPDANPKGRTVWSEPYVDTVGQGLVVTVASPIHAGNGAFLGVAGMEFSLDGMVAEILRSSANWDDFGLLVDAAGRVLGVSSGRADLLGLDVERPQTLVPGAPLNVWLAQSHEPDVRAIAQDLRTPGSGVRTIVLRGERHLVAFHHMASTGWNYATVVPEATLLSSVTVTRAAMAETVRAALARHLLLAVGVGALTLALLLVFVGRRVLAPVRRLSAATKAVAAGDLESRITGFRDDEFGQLAQAFNAMTRDLGRSRDMLARAEAGYRSIFENAVEGIYQTSADGRFLSANPALANILGYDSPEQLVREVNHVGLQIYVDPADRDCFLERMRSGADFFCFEARLRRRDGAHIWARWHGRSILGPDGEIESFTGLLEDVTERRMAEERIHALNRELLLAQEHERKLVALHLHDNVAQNLSFLKIQALLIAESADGSDCDMDDFLRVLSETIDAVRNMAYELRPSGLDELGLARALELYCNEFAERSDVEVDFSAAGIEETGITSEMSIHSFRIVQEALRNVERHSGAGRVQVKLVASHPNLIMRIRDDGCGFDAEAQLKVAARSRRMGLQGMRERARLMGGDLRIVAGTGRGTSIVVECPLSGAWAPAAGQCAV</sequence>
<dbReference type="NCBIfam" id="TIGR00229">
    <property type="entry name" value="sensory_box"/>
    <property type="match status" value="1"/>
</dbReference>
<dbReference type="CDD" id="cd16917">
    <property type="entry name" value="HATPase_UhpB-NarQ-NarX-like"/>
    <property type="match status" value="1"/>
</dbReference>
<dbReference type="CDD" id="cd00130">
    <property type="entry name" value="PAS"/>
    <property type="match status" value="1"/>
</dbReference>
<reference evidence="15 16" key="1">
    <citation type="submission" date="2020-03" db="EMBL/GenBank/DDBJ databases">
        <title>Genomic Encyclopedia of Type Strains, Phase IV (KMG-IV): sequencing the most valuable type-strain genomes for metagenomic binning, comparative biology and taxonomic classification.</title>
        <authorList>
            <person name="Goeker M."/>
        </authorList>
    </citation>
    <scope>NUCLEOTIDE SEQUENCE [LARGE SCALE GENOMIC DNA]</scope>
    <source>
        <strain evidence="15 16">DSM 24233</strain>
    </source>
</reference>
<dbReference type="SUPFAM" id="SSF55874">
    <property type="entry name" value="ATPase domain of HSP90 chaperone/DNA topoisomerase II/histidine kinase"/>
    <property type="match status" value="1"/>
</dbReference>
<dbReference type="Pfam" id="PF00989">
    <property type="entry name" value="PAS"/>
    <property type="match status" value="1"/>
</dbReference>
<keyword evidence="10" id="KW-1133">Transmembrane helix</keyword>
<keyword evidence="8" id="KW-0067">ATP-binding</keyword>
<dbReference type="Pfam" id="PF07730">
    <property type="entry name" value="HisKA_3"/>
    <property type="match status" value="1"/>
</dbReference>
<dbReference type="Gene3D" id="3.30.565.10">
    <property type="entry name" value="Histidine kinase-like ATPase, C-terminal domain"/>
    <property type="match status" value="1"/>
</dbReference>
<comment type="subcellular location">
    <subcellularLocation>
        <location evidence="2">Membrane</location>
    </subcellularLocation>
</comment>
<name>A0A846QL95_9BACT</name>
<dbReference type="Pfam" id="PF00672">
    <property type="entry name" value="HAMP"/>
    <property type="match status" value="1"/>
</dbReference>
<dbReference type="AlphaFoldDB" id="A0A846QL95"/>
<dbReference type="CDD" id="cd06225">
    <property type="entry name" value="HAMP"/>
    <property type="match status" value="1"/>
</dbReference>
<evidence type="ECO:0000256" key="8">
    <source>
        <dbReference type="ARBA" id="ARBA00022840"/>
    </source>
</evidence>
<proteinExistence type="predicted"/>
<dbReference type="Pfam" id="PF22673">
    <property type="entry name" value="MCP-like_PDC_1"/>
    <property type="match status" value="1"/>
</dbReference>
<dbReference type="GO" id="GO:0046983">
    <property type="term" value="F:protein dimerization activity"/>
    <property type="evidence" value="ECO:0007669"/>
    <property type="project" value="InterPro"/>
</dbReference>
<organism evidence="15 16">
    <name type="scientific">Desulfobaculum xiamenense</name>
    <dbReference type="NCBI Taxonomy" id="995050"/>
    <lineage>
        <taxon>Bacteria</taxon>
        <taxon>Pseudomonadati</taxon>
        <taxon>Thermodesulfobacteriota</taxon>
        <taxon>Desulfovibrionia</taxon>
        <taxon>Desulfovibrionales</taxon>
        <taxon>Desulfovibrionaceae</taxon>
        <taxon>Desulfobaculum</taxon>
    </lineage>
</organism>
<evidence type="ECO:0000256" key="3">
    <source>
        <dbReference type="ARBA" id="ARBA00012438"/>
    </source>
</evidence>
<evidence type="ECO:0000313" key="16">
    <source>
        <dbReference type="Proteomes" id="UP000580856"/>
    </source>
</evidence>
<dbReference type="InterPro" id="IPR005467">
    <property type="entry name" value="His_kinase_dom"/>
</dbReference>
<evidence type="ECO:0000259" key="11">
    <source>
        <dbReference type="PROSITE" id="PS50109"/>
    </source>
</evidence>
<dbReference type="PROSITE" id="PS50113">
    <property type="entry name" value="PAC"/>
    <property type="match status" value="1"/>
</dbReference>
<dbReference type="InterPro" id="IPR036890">
    <property type="entry name" value="HATPase_C_sf"/>
</dbReference>
<keyword evidence="5" id="KW-0808">Transferase</keyword>
<comment type="caution">
    <text evidence="15">The sequence shown here is derived from an EMBL/GenBank/DDBJ whole genome shotgun (WGS) entry which is preliminary data.</text>
</comment>
<feature type="domain" description="Histidine kinase" evidence="11">
    <location>
        <begin position="714"/>
        <end position="805"/>
    </location>
</feature>
<evidence type="ECO:0000256" key="1">
    <source>
        <dbReference type="ARBA" id="ARBA00000085"/>
    </source>
</evidence>
<dbReference type="RefSeq" id="WP_167941922.1">
    <property type="nucleotide sequence ID" value="NZ_JAATJA010000002.1"/>
</dbReference>
<dbReference type="InterPro" id="IPR011712">
    <property type="entry name" value="Sig_transdc_His_kin_sub3_dim/P"/>
</dbReference>
<feature type="domain" description="PAC" evidence="13">
    <location>
        <begin position="541"/>
        <end position="593"/>
    </location>
</feature>
<dbReference type="PANTHER" id="PTHR24421">
    <property type="entry name" value="NITRATE/NITRITE SENSOR PROTEIN NARX-RELATED"/>
    <property type="match status" value="1"/>
</dbReference>
<feature type="domain" description="PAS" evidence="12">
    <location>
        <begin position="466"/>
        <end position="535"/>
    </location>
</feature>
<evidence type="ECO:0000256" key="5">
    <source>
        <dbReference type="ARBA" id="ARBA00022679"/>
    </source>
</evidence>
<dbReference type="Pfam" id="PF02518">
    <property type="entry name" value="HATPase_c"/>
    <property type="match status" value="1"/>
</dbReference>
<keyword evidence="6" id="KW-0547">Nucleotide-binding</keyword>
<dbReference type="InterPro" id="IPR000014">
    <property type="entry name" value="PAS"/>
</dbReference>
<dbReference type="GO" id="GO:0006355">
    <property type="term" value="P:regulation of DNA-templated transcription"/>
    <property type="evidence" value="ECO:0007669"/>
    <property type="project" value="InterPro"/>
</dbReference>
<evidence type="ECO:0000259" key="13">
    <source>
        <dbReference type="PROSITE" id="PS50113"/>
    </source>
</evidence>
<feature type="transmembrane region" description="Helical" evidence="10">
    <location>
        <begin position="389"/>
        <end position="407"/>
    </location>
</feature>
<comment type="catalytic activity">
    <reaction evidence="1">
        <text>ATP + protein L-histidine = ADP + protein N-phospho-L-histidine.</text>
        <dbReference type="EC" id="2.7.13.3"/>
    </reaction>
</comment>
<dbReference type="PROSITE" id="PS50112">
    <property type="entry name" value="PAS"/>
    <property type="match status" value="1"/>
</dbReference>
<dbReference type="InterPro" id="IPR013767">
    <property type="entry name" value="PAS_fold"/>
</dbReference>
<dbReference type="EMBL" id="JAATJA010000002">
    <property type="protein sequence ID" value="NJB68891.1"/>
    <property type="molecule type" value="Genomic_DNA"/>
</dbReference>
<feature type="domain" description="HAMP" evidence="14">
    <location>
        <begin position="409"/>
        <end position="461"/>
    </location>
</feature>
<dbReference type="PROSITE" id="PS50885">
    <property type="entry name" value="HAMP"/>
    <property type="match status" value="1"/>
</dbReference>
<evidence type="ECO:0000256" key="6">
    <source>
        <dbReference type="ARBA" id="ARBA00022741"/>
    </source>
</evidence>
<dbReference type="EC" id="2.7.13.3" evidence="3"/>
<dbReference type="GO" id="GO:0005524">
    <property type="term" value="F:ATP binding"/>
    <property type="evidence" value="ECO:0007669"/>
    <property type="project" value="UniProtKB-KW"/>
</dbReference>